<reference evidence="2" key="1">
    <citation type="submission" date="2020-01" db="EMBL/GenBank/DDBJ databases">
        <authorList>
            <person name="Seo Y.L."/>
        </authorList>
    </citation>
    <scope>NUCLEOTIDE SEQUENCE</scope>
    <source>
        <strain evidence="2">R11</strain>
    </source>
</reference>
<reference evidence="2" key="2">
    <citation type="submission" date="2020-10" db="EMBL/GenBank/DDBJ databases">
        <title>Mucilaginibacter sp. nov., isolated from soil.</title>
        <authorList>
            <person name="Jeon C.O."/>
        </authorList>
    </citation>
    <scope>NUCLEOTIDE SEQUENCE</scope>
    <source>
        <strain evidence="2">R11</strain>
    </source>
</reference>
<evidence type="ECO:0000256" key="1">
    <source>
        <dbReference type="SAM" id="SignalP"/>
    </source>
</evidence>
<evidence type="ECO:0000313" key="2">
    <source>
        <dbReference type="EMBL" id="NCD70643.1"/>
    </source>
</evidence>
<protein>
    <recommendedName>
        <fullName evidence="4">MBG domain-containing protein</fullName>
    </recommendedName>
</protein>
<feature type="signal peptide" evidence="1">
    <location>
        <begin position="1"/>
        <end position="25"/>
    </location>
</feature>
<keyword evidence="3" id="KW-1185">Reference proteome</keyword>
<keyword evidence="1" id="KW-0732">Signal</keyword>
<dbReference type="AlphaFoldDB" id="A0A966DSX4"/>
<dbReference type="EMBL" id="WWEO01000043">
    <property type="protein sequence ID" value="NCD70643.1"/>
    <property type="molecule type" value="Genomic_DNA"/>
</dbReference>
<organism evidence="2 3">
    <name type="scientific">Mucilaginibacter agri</name>
    <dbReference type="NCBI Taxonomy" id="2695265"/>
    <lineage>
        <taxon>Bacteria</taxon>
        <taxon>Pseudomonadati</taxon>
        <taxon>Bacteroidota</taxon>
        <taxon>Sphingobacteriia</taxon>
        <taxon>Sphingobacteriales</taxon>
        <taxon>Sphingobacteriaceae</taxon>
        <taxon>Mucilaginibacter</taxon>
    </lineage>
</organism>
<proteinExistence type="predicted"/>
<comment type="caution">
    <text evidence="2">The sequence shown here is derived from an EMBL/GenBank/DDBJ whole genome shotgun (WGS) entry which is preliminary data.</text>
</comment>
<dbReference type="Proteomes" id="UP000638732">
    <property type="component" value="Unassembled WGS sequence"/>
</dbReference>
<accession>A0A966DSX4</accession>
<evidence type="ECO:0000313" key="3">
    <source>
        <dbReference type="Proteomes" id="UP000638732"/>
    </source>
</evidence>
<name>A0A966DSX4_9SPHI</name>
<feature type="chain" id="PRO_5037960544" description="MBG domain-containing protein" evidence="1">
    <location>
        <begin position="26"/>
        <end position="128"/>
    </location>
</feature>
<sequence length="128" mass="13741">MKNSIQKLITVCLFVVCFISLSAFTTNRKSAFKPTANFSNKKFTVQEYFHFSYNGADYYVNGAGTATSGHIANLSYYTNGTQTGSGSASGTYSIDNTNLIATLNITVTPGGQAPFTYSGTADYSDSPF</sequence>
<gene>
    <name evidence="2" type="ORF">GSY63_14845</name>
</gene>
<evidence type="ECO:0008006" key="4">
    <source>
        <dbReference type="Google" id="ProtNLM"/>
    </source>
</evidence>
<dbReference type="RefSeq" id="WP_166586606.1">
    <property type="nucleotide sequence ID" value="NZ_WWEO01000043.1"/>
</dbReference>